<dbReference type="Pfam" id="PF03352">
    <property type="entry name" value="Adenine_glyco"/>
    <property type="match status" value="1"/>
</dbReference>
<reference evidence="10 11" key="1">
    <citation type="submission" date="2018-05" db="EMBL/GenBank/DDBJ databases">
        <title>Complete Genome Sequence of Methylobacterium sp. 17Sr1-43.</title>
        <authorList>
            <person name="Srinivasan S."/>
        </authorList>
    </citation>
    <scope>NUCLEOTIDE SEQUENCE [LARGE SCALE GENOMIC DNA]</scope>
    <source>
        <strain evidence="10 11">17Sr1-43</strain>
    </source>
</reference>
<dbReference type="Gene3D" id="1.10.340.30">
    <property type="entry name" value="Hypothetical protein, domain 2"/>
    <property type="match status" value="1"/>
</dbReference>
<protein>
    <recommendedName>
        <fullName evidence="8">DNA-3-methyladenine glycosylase I</fullName>
        <ecNumber evidence="8">3.2.2.20</ecNumber>
    </recommendedName>
</protein>
<organism evidence="10 11">
    <name type="scientific">Methylobacterium radiodurans</name>
    <dbReference type="NCBI Taxonomy" id="2202828"/>
    <lineage>
        <taxon>Bacteria</taxon>
        <taxon>Pseudomonadati</taxon>
        <taxon>Pseudomonadota</taxon>
        <taxon>Alphaproteobacteria</taxon>
        <taxon>Hyphomicrobiales</taxon>
        <taxon>Methylobacteriaceae</taxon>
        <taxon>Methylobacterium</taxon>
    </lineage>
</organism>
<dbReference type="KEGG" id="meti:DK427_24590"/>
<dbReference type="InterPro" id="IPR011257">
    <property type="entry name" value="DNA_glycosylase"/>
</dbReference>
<evidence type="ECO:0000256" key="7">
    <source>
        <dbReference type="ARBA" id="ARBA00057608"/>
    </source>
</evidence>
<comment type="function">
    <text evidence="7">Hydrolysis of the deoxyribose N-glycosidic bond to excise 3-methyladenine from the damaged DNA polymer formed by alkylation lesions.</text>
</comment>
<dbReference type="EMBL" id="CP029551">
    <property type="protein sequence ID" value="AWN38517.1"/>
    <property type="molecule type" value="Genomic_DNA"/>
</dbReference>
<dbReference type="EC" id="3.2.2.20" evidence="8"/>
<proteinExistence type="predicted"/>
<dbReference type="OrthoDB" id="9807664at2"/>
<feature type="binding site" evidence="9">
    <location>
        <position position="187"/>
    </location>
    <ligand>
        <name>Zn(2+)</name>
        <dbReference type="ChEBI" id="CHEBI:29105"/>
    </ligand>
</feature>
<dbReference type="InterPro" id="IPR004597">
    <property type="entry name" value="Tag"/>
</dbReference>
<keyword evidence="4 9" id="KW-0862">Zinc</keyword>
<evidence type="ECO:0000313" key="11">
    <source>
        <dbReference type="Proteomes" id="UP000246058"/>
    </source>
</evidence>
<dbReference type="GO" id="GO:0046872">
    <property type="term" value="F:metal ion binding"/>
    <property type="evidence" value="ECO:0007669"/>
    <property type="project" value="UniProtKB-KW"/>
</dbReference>
<keyword evidence="1 9" id="KW-0479">Metal-binding</keyword>
<dbReference type="NCBIfam" id="TIGR00624">
    <property type="entry name" value="tag"/>
    <property type="match status" value="1"/>
</dbReference>
<keyword evidence="5" id="KW-0234">DNA repair</keyword>
<accession>A0A2U8VXK1</accession>
<evidence type="ECO:0000256" key="3">
    <source>
        <dbReference type="ARBA" id="ARBA00022801"/>
    </source>
</evidence>
<feature type="binding site" evidence="9">
    <location>
        <position position="29"/>
    </location>
    <ligand>
        <name>Zn(2+)</name>
        <dbReference type="ChEBI" id="CHEBI:29105"/>
    </ligand>
</feature>
<comment type="catalytic activity">
    <reaction evidence="6">
        <text>Hydrolysis of alkylated DNA, releasing 3-methyladenine.</text>
        <dbReference type="EC" id="3.2.2.20"/>
    </reaction>
</comment>
<dbReference type="PANTHER" id="PTHR30037">
    <property type="entry name" value="DNA-3-METHYLADENINE GLYCOSYLASE 1"/>
    <property type="match status" value="1"/>
</dbReference>
<name>A0A2U8VXK1_9HYPH</name>
<evidence type="ECO:0000313" key="10">
    <source>
        <dbReference type="EMBL" id="AWN38517.1"/>
    </source>
</evidence>
<dbReference type="InterPro" id="IPR005019">
    <property type="entry name" value="Adenine_glyco"/>
</dbReference>
<gene>
    <name evidence="10" type="ORF">DK427_24590</name>
</gene>
<dbReference type="SUPFAM" id="SSF48150">
    <property type="entry name" value="DNA-glycosylase"/>
    <property type="match status" value="1"/>
</dbReference>
<dbReference type="GO" id="GO:0006284">
    <property type="term" value="P:base-excision repair"/>
    <property type="evidence" value="ECO:0007669"/>
    <property type="project" value="InterPro"/>
</dbReference>
<dbReference type="PANTHER" id="PTHR30037:SF4">
    <property type="entry name" value="DNA-3-METHYLADENINE GLYCOSYLASE I"/>
    <property type="match status" value="1"/>
</dbReference>
<evidence type="ECO:0000256" key="4">
    <source>
        <dbReference type="ARBA" id="ARBA00022833"/>
    </source>
</evidence>
<feature type="binding site" evidence="9">
    <location>
        <position position="191"/>
    </location>
    <ligand>
        <name>Zn(2+)</name>
        <dbReference type="ChEBI" id="CHEBI:29105"/>
    </ligand>
</feature>
<dbReference type="RefSeq" id="WP_109953674.1">
    <property type="nucleotide sequence ID" value="NZ_CP029551.1"/>
</dbReference>
<evidence type="ECO:0000256" key="9">
    <source>
        <dbReference type="PIRSR" id="PIRSR604597-1"/>
    </source>
</evidence>
<evidence type="ECO:0000256" key="2">
    <source>
        <dbReference type="ARBA" id="ARBA00022763"/>
    </source>
</evidence>
<dbReference type="AlphaFoldDB" id="A0A2U8VXK1"/>
<keyword evidence="3" id="KW-0378">Hydrolase</keyword>
<evidence type="ECO:0000256" key="5">
    <source>
        <dbReference type="ARBA" id="ARBA00023204"/>
    </source>
</evidence>
<evidence type="ECO:0000256" key="8">
    <source>
        <dbReference type="ARBA" id="ARBA00066766"/>
    </source>
</evidence>
<feature type="binding site" evidence="9">
    <location>
        <position position="16"/>
    </location>
    <ligand>
        <name>Zn(2+)</name>
        <dbReference type="ChEBI" id="CHEBI:29105"/>
    </ligand>
</feature>
<evidence type="ECO:0000256" key="1">
    <source>
        <dbReference type="ARBA" id="ARBA00022723"/>
    </source>
</evidence>
<evidence type="ECO:0000256" key="6">
    <source>
        <dbReference type="ARBA" id="ARBA00052558"/>
    </source>
</evidence>
<dbReference type="Proteomes" id="UP000246058">
    <property type="component" value="Chromosome"/>
</dbReference>
<dbReference type="InterPro" id="IPR052891">
    <property type="entry name" value="DNA-3mA_glycosylase"/>
</dbReference>
<sequence length="204" mass="23002">MSETGLIEHPDDCARCWWPGHDPFYMAYHDTEWGVPERDGRALYEKLILDGFQAGLSWITILRRREGFREAFAGFEPERIARFTDADVERLMSDARIIRNRAKIEATIRGARAWLAIEERGPGFSRFLWDFVDGQPIQGTARTRAEIVPETPLSRQVSKALKAQGFGFCGPTIVYAFMQATGLVNDHLVGCHRHAACAAYGGRA</sequence>
<keyword evidence="2" id="KW-0227">DNA damage</keyword>
<keyword evidence="11" id="KW-1185">Reference proteome</keyword>
<dbReference type="GO" id="GO:0008725">
    <property type="term" value="F:DNA-3-methyladenine glycosylase activity"/>
    <property type="evidence" value="ECO:0007669"/>
    <property type="project" value="UniProtKB-EC"/>
</dbReference>
<dbReference type="FunFam" id="1.10.340.30:FF:000009">
    <property type="entry name" value="DNA-3-methyladenine glycosylase I"/>
    <property type="match status" value="1"/>
</dbReference>